<dbReference type="RefSeq" id="WP_309204227.1">
    <property type="nucleotide sequence ID" value="NZ_CP133548.1"/>
</dbReference>
<dbReference type="InterPro" id="IPR016181">
    <property type="entry name" value="Acyl_CoA_acyltransferase"/>
</dbReference>
<dbReference type="PROSITE" id="PS51186">
    <property type="entry name" value="GNAT"/>
    <property type="match status" value="1"/>
</dbReference>
<evidence type="ECO:0000259" key="1">
    <source>
        <dbReference type="PROSITE" id="PS51186"/>
    </source>
</evidence>
<keyword evidence="3" id="KW-1185">Reference proteome</keyword>
<name>A0AA51RWQ2_9GAMM</name>
<dbReference type="KEGG" id="plei:Q9312_08790"/>
<feature type="domain" description="N-acetyltransferase" evidence="1">
    <location>
        <begin position="4"/>
        <end position="155"/>
    </location>
</feature>
<organism evidence="2 3">
    <name type="scientific">Pleionea litopenaei</name>
    <dbReference type="NCBI Taxonomy" id="3070815"/>
    <lineage>
        <taxon>Bacteria</taxon>
        <taxon>Pseudomonadati</taxon>
        <taxon>Pseudomonadota</taxon>
        <taxon>Gammaproteobacteria</taxon>
        <taxon>Oceanospirillales</taxon>
        <taxon>Pleioneaceae</taxon>
        <taxon>Pleionea</taxon>
    </lineage>
</organism>
<sequence length="169" mass="18390">MLNIEIRHEQLDDIQSIHDVTVAAFLDAPHTDHREQYIARELRKSNALTLSIVAENEGEIVGHVAVPHVVISDGSDNWYGLGPISVLPKCQGKGVGKKLITTALEALKIIGAQGCVVLGDPNYYHRFGFSSKEGLILPDVPAEYFQALVIHGDLPVGKVSYHGAFLAKD</sequence>
<protein>
    <submittedName>
        <fullName evidence="2">N-acetyltransferase</fullName>
        <ecNumber evidence="2">2.3.1.-</ecNumber>
    </submittedName>
</protein>
<keyword evidence="2" id="KW-0808">Transferase</keyword>
<dbReference type="Proteomes" id="UP001239782">
    <property type="component" value="Chromosome"/>
</dbReference>
<dbReference type="AlphaFoldDB" id="A0AA51RWQ2"/>
<dbReference type="SUPFAM" id="SSF55729">
    <property type="entry name" value="Acyl-CoA N-acyltransferases (Nat)"/>
    <property type="match status" value="1"/>
</dbReference>
<dbReference type="EMBL" id="CP133548">
    <property type="protein sequence ID" value="WMS88997.1"/>
    <property type="molecule type" value="Genomic_DNA"/>
</dbReference>
<dbReference type="EC" id="2.3.1.-" evidence="2"/>
<evidence type="ECO:0000313" key="3">
    <source>
        <dbReference type="Proteomes" id="UP001239782"/>
    </source>
</evidence>
<dbReference type="Gene3D" id="3.40.630.30">
    <property type="match status" value="1"/>
</dbReference>
<proteinExistence type="predicted"/>
<keyword evidence="2" id="KW-0012">Acyltransferase</keyword>
<dbReference type="CDD" id="cd04301">
    <property type="entry name" value="NAT_SF"/>
    <property type="match status" value="1"/>
</dbReference>
<reference evidence="2 3" key="1">
    <citation type="submission" date="2023-08" db="EMBL/GenBank/DDBJ databases">
        <title>Pleionea litopenaei sp. nov., isolated from stomach of juvenile Litopenaeus vannamei.</title>
        <authorList>
            <person name="Rho A.M."/>
            <person name="Hwang C.Y."/>
        </authorList>
    </citation>
    <scope>NUCLEOTIDE SEQUENCE [LARGE SCALE GENOMIC DNA]</scope>
    <source>
        <strain evidence="2 3">HL-JVS1</strain>
    </source>
</reference>
<accession>A0AA51RWQ2</accession>
<evidence type="ECO:0000313" key="2">
    <source>
        <dbReference type="EMBL" id="WMS88997.1"/>
    </source>
</evidence>
<gene>
    <name evidence="2" type="ORF">Q9312_08790</name>
</gene>
<dbReference type="InterPro" id="IPR000182">
    <property type="entry name" value="GNAT_dom"/>
</dbReference>
<dbReference type="GO" id="GO:0016747">
    <property type="term" value="F:acyltransferase activity, transferring groups other than amino-acyl groups"/>
    <property type="evidence" value="ECO:0007669"/>
    <property type="project" value="InterPro"/>
</dbReference>
<dbReference type="Pfam" id="PF13508">
    <property type="entry name" value="Acetyltransf_7"/>
    <property type="match status" value="1"/>
</dbReference>